<evidence type="ECO:0000259" key="2">
    <source>
        <dbReference type="Pfam" id="PF20469"/>
    </source>
</evidence>
<evidence type="ECO:0000259" key="1">
    <source>
        <dbReference type="Pfam" id="PF13175"/>
    </source>
</evidence>
<comment type="caution">
    <text evidence="3">The sequence shown here is derived from an EMBL/GenBank/DDBJ whole genome shotgun (WGS) entry which is preliminary data.</text>
</comment>
<proteinExistence type="predicted"/>
<sequence length="583" mass="66862">MGLQLKQLRVHGFRGLDNLEIDFEPTTVLVGTNNAGKTTLLKSLQLALSNTLQITDDDFHFSDAIIRDKIIVDILFISINEAGEQVADFEDNWATVFTTDRISLTSDGTQFLAFRTLVEENLIRKTYKKKQFVIDEWGDFHNETDGYWYSKEYLNELNFYFDEIPFFYLDANRDILDDLKNKTSFLGKILSSINYNPEDRELIEDLIKELNKQTIERSEILTNLHTTLEELDTAMDNPQNTVDITPFTKKIRDLNKGVKINYSQFSMEYHGMGTRSWSSLLILKAFILQNKKLAEDSQVAYYPIIAIEEPESHLHPNAQKKLYSQINTIVGQKIIATHSSYIAGSAKLKEVRSINKITANISTGKFLESDFESEDIRKIYRQVISTRGELFFSKLVILFEGETEEQALPITIERYLNKNPIELGVDFIGVGGSGNYLPFIRFFEAFNVPYLIFSDNEAEANATVNNQISKSKLNDINKVVFLNEGNDFEKELCVNGYIDEVKKAYYHLILSECANEQHRVAKRAELDQIPESNFYELVTGLKTQFAPVIGYELYKSVKPLPPKIVELFEKVRLIINPTNHAAN</sequence>
<dbReference type="InterPro" id="IPR027417">
    <property type="entry name" value="P-loop_NTPase"/>
</dbReference>
<dbReference type="InterPro" id="IPR034139">
    <property type="entry name" value="TOPRIM_OLD"/>
</dbReference>
<dbReference type="CDD" id="cd01026">
    <property type="entry name" value="TOPRIM_OLD"/>
    <property type="match status" value="1"/>
</dbReference>
<dbReference type="Pfam" id="PF13175">
    <property type="entry name" value="AAA_15"/>
    <property type="match status" value="1"/>
</dbReference>
<name>A0ABS9UXQ0_9BACT</name>
<dbReference type="Pfam" id="PF20469">
    <property type="entry name" value="OLD-like_TOPRIM"/>
    <property type="match status" value="1"/>
</dbReference>
<accession>A0ABS9UXQ0</accession>
<dbReference type="RefSeq" id="WP_241347328.1">
    <property type="nucleotide sequence ID" value="NZ_JAKZGP010000010.1"/>
</dbReference>
<keyword evidence="4" id="KW-1185">Reference proteome</keyword>
<dbReference type="PANTHER" id="PTHR43581">
    <property type="entry name" value="ATP/GTP PHOSPHATASE"/>
    <property type="match status" value="1"/>
</dbReference>
<dbReference type="Proteomes" id="UP001165489">
    <property type="component" value="Unassembled WGS sequence"/>
</dbReference>
<dbReference type="InterPro" id="IPR051396">
    <property type="entry name" value="Bact_Antivir_Def_Nuclease"/>
</dbReference>
<evidence type="ECO:0000313" key="4">
    <source>
        <dbReference type="Proteomes" id="UP001165489"/>
    </source>
</evidence>
<dbReference type="SUPFAM" id="SSF52540">
    <property type="entry name" value="P-loop containing nucleoside triphosphate hydrolases"/>
    <property type="match status" value="1"/>
</dbReference>
<feature type="domain" description="Endonuclease GajA/Old nuclease/RecF-like AAA" evidence="1">
    <location>
        <begin position="5"/>
        <end position="343"/>
    </location>
</feature>
<dbReference type="Gene3D" id="3.40.50.300">
    <property type="entry name" value="P-loop containing nucleotide triphosphate hydrolases"/>
    <property type="match status" value="1"/>
</dbReference>
<evidence type="ECO:0000313" key="3">
    <source>
        <dbReference type="EMBL" id="MCH7408967.1"/>
    </source>
</evidence>
<protein>
    <submittedName>
        <fullName evidence="3">AAA family ATPase</fullName>
    </submittedName>
</protein>
<dbReference type="InterPro" id="IPR041685">
    <property type="entry name" value="AAA_GajA/Old/RecF-like"/>
</dbReference>
<feature type="domain" description="OLD protein-like TOPRIM" evidence="2">
    <location>
        <begin position="391"/>
        <end position="456"/>
    </location>
</feature>
<dbReference type="EMBL" id="JAKZGP010000010">
    <property type="protein sequence ID" value="MCH7408967.1"/>
    <property type="molecule type" value="Genomic_DNA"/>
</dbReference>
<reference evidence="3" key="1">
    <citation type="submission" date="2022-03" db="EMBL/GenBank/DDBJ databases">
        <title>De novo assembled genomes of Belliella spp. (Cyclobacteriaceae) strains.</title>
        <authorList>
            <person name="Szabo A."/>
            <person name="Korponai K."/>
            <person name="Felfoldi T."/>
        </authorList>
    </citation>
    <scope>NUCLEOTIDE SEQUENCE</scope>
    <source>
        <strain evidence="3">DSM 111904</strain>
    </source>
</reference>
<dbReference type="PANTHER" id="PTHR43581:SF4">
    <property type="entry name" value="ATP_GTP PHOSPHATASE"/>
    <property type="match status" value="1"/>
</dbReference>
<gene>
    <name evidence="3" type="ORF">MM239_06150</name>
</gene>
<organism evidence="3 4">
    <name type="scientific">Belliella filtrata</name>
    <dbReference type="NCBI Taxonomy" id="2923435"/>
    <lineage>
        <taxon>Bacteria</taxon>
        <taxon>Pseudomonadati</taxon>
        <taxon>Bacteroidota</taxon>
        <taxon>Cytophagia</taxon>
        <taxon>Cytophagales</taxon>
        <taxon>Cyclobacteriaceae</taxon>
        <taxon>Belliella</taxon>
    </lineage>
</organism>